<comment type="caution">
    <text evidence="1">The sequence shown here is derived from an EMBL/GenBank/DDBJ whole genome shotgun (WGS) entry which is preliminary data.</text>
</comment>
<dbReference type="AlphaFoldDB" id="A0A1Q9LHB3"/>
<protein>
    <recommendedName>
        <fullName evidence="3">PE domain-containing protein</fullName>
    </recommendedName>
</protein>
<keyword evidence="2" id="KW-1185">Reference proteome</keyword>
<evidence type="ECO:0000313" key="1">
    <source>
        <dbReference type="EMBL" id="OLR91428.1"/>
    </source>
</evidence>
<sequence length="104" mass="11508">MAPPTSEQITTAIQALRTEAGVWDTESAEVGRMPPMAEKLKLDRVEAGLFQVVFDAYKQVIDQVIARTTEGAAQTAEIAKTLRSVADTYEREEAANVHRLNNIY</sequence>
<name>A0A1Q9LHB3_9PSEU</name>
<evidence type="ECO:0000313" key="2">
    <source>
        <dbReference type="Proteomes" id="UP000186040"/>
    </source>
</evidence>
<dbReference type="EMBL" id="MKQR01000023">
    <property type="protein sequence ID" value="OLR91428.1"/>
    <property type="molecule type" value="Genomic_DNA"/>
</dbReference>
<accession>A0A1Q9LHB3</accession>
<organism evidence="1 2">
    <name type="scientific">Actinokineospora bangkokensis</name>
    <dbReference type="NCBI Taxonomy" id="1193682"/>
    <lineage>
        <taxon>Bacteria</taxon>
        <taxon>Bacillati</taxon>
        <taxon>Actinomycetota</taxon>
        <taxon>Actinomycetes</taxon>
        <taxon>Pseudonocardiales</taxon>
        <taxon>Pseudonocardiaceae</taxon>
        <taxon>Actinokineospora</taxon>
    </lineage>
</organism>
<dbReference type="STRING" id="1193682.BJP25_00905"/>
<reference evidence="1 2" key="1">
    <citation type="submission" date="2016-10" db="EMBL/GenBank/DDBJ databases">
        <title>The Draft Genome Sequence of Actinokineospora bangkokensis 44EHWT reveals the biosynthetic pathway of antifungal compounds Thailandins with unusual extender unit butylmalonyl-CoA.</title>
        <authorList>
            <person name="Greule A."/>
            <person name="Intra B."/>
            <person name="Flemming S."/>
            <person name="Rommel M.G."/>
            <person name="Panbangred W."/>
            <person name="Bechthold A."/>
        </authorList>
    </citation>
    <scope>NUCLEOTIDE SEQUENCE [LARGE SCALE GENOMIC DNA]</scope>
    <source>
        <strain evidence="1 2">44EHW</strain>
    </source>
</reference>
<gene>
    <name evidence="1" type="ORF">BJP25_00905</name>
</gene>
<dbReference type="RefSeq" id="WP_075976825.1">
    <property type="nucleotide sequence ID" value="NZ_MKQR01000023.1"/>
</dbReference>
<dbReference type="Proteomes" id="UP000186040">
    <property type="component" value="Unassembled WGS sequence"/>
</dbReference>
<evidence type="ECO:0008006" key="3">
    <source>
        <dbReference type="Google" id="ProtNLM"/>
    </source>
</evidence>
<dbReference type="OrthoDB" id="4829545at2"/>
<proteinExistence type="predicted"/>